<evidence type="ECO:0008006" key="3">
    <source>
        <dbReference type="Google" id="ProtNLM"/>
    </source>
</evidence>
<keyword evidence="2" id="KW-1185">Reference proteome</keyword>
<reference evidence="1 2" key="1">
    <citation type="submission" date="2021-06" db="EMBL/GenBank/DDBJ databases">
        <title>Caerostris darwini draft genome.</title>
        <authorList>
            <person name="Kono N."/>
            <person name="Arakawa K."/>
        </authorList>
    </citation>
    <scope>NUCLEOTIDE SEQUENCE [LARGE SCALE GENOMIC DNA]</scope>
</reference>
<evidence type="ECO:0000313" key="1">
    <source>
        <dbReference type="EMBL" id="GIX94186.1"/>
    </source>
</evidence>
<proteinExistence type="predicted"/>
<evidence type="ECO:0000313" key="2">
    <source>
        <dbReference type="Proteomes" id="UP001054837"/>
    </source>
</evidence>
<protein>
    <recommendedName>
        <fullName evidence="3">Ribosomal protein S12</fullName>
    </recommendedName>
</protein>
<dbReference type="EMBL" id="BPLQ01002577">
    <property type="protein sequence ID" value="GIX94186.1"/>
    <property type="molecule type" value="Genomic_DNA"/>
</dbReference>
<name>A0AAV4PAS4_9ARAC</name>
<dbReference type="Proteomes" id="UP001054837">
    <property type="component" value="Unassembled WGS sequence"/>
</dbReference>
<comment type="caution">
    <text evidence="1">The sequence shown here is derived from an EMBL/GenBank/DDBJ whole genome shotgun (WGS) entry which is preliminary data.</text>
</comment>
<sequence length="101" mass="11690">MYFFFRNFKQYKRLRNPPKYFYLPSQKPKPSSGILSVLTKNGTRAAQIGKPFPLVRSLFVGERRIENKVPTNQCSVVKYSVTFHLFPLAFKMSSNSCTLFG</sequence>
<organism evidence="1 2">
    <name type="scientific">Caerostris darwini</name>
    <dbReference type="NCBI Taxonomy" id="1538125"/>
    <lineage>
        <taxon>Eukaryota</taxon>
        <taxon>Metazoa</taxon>
        <taxon>Ecdysozoa</taxon>
        <taxon>Arthropoda</taxon>
        <taxon>Chelicerata</taxon>
        <taxon>Arachnida</taxon>
        <taxon>Araneae</taxon>
        <taxon>Araneomorphae</taxon>
        <taxon>Entelegynae</taxon>
        <taxon>Araneoidea</taxon>
        <taxon>Araneidae</taxon>
        <taxon>Caerostris</taxon>
    </lineage>
</organism>
<accession>A0AAV4PAS4</accession>
<gene>
    <name evidence="1" type="ORF">CDAR_485351</name>
</gene>
<dbReference type="AlphaFoldDB" id="A0AAV4PAS4"/>